<evidence type="ECO:0000259" key="4">
    <source>
        <dbReference type="PROSITE" id="PS51194"/>
    </source>
</evidence>
<gene>
    <name evidence="5" type="ordered locus">Mpal_0589</name>
</gene>
<dbReference type="PANTHER" id="PTHR47962:SF5">
    <property type="entry name" value="ATP-DEPENDENT HELICASE LHR-RELATED"/>
    <property type="match status" value="1"/>
</dbReference>
<dbReference type="STRING" id="521011.Mpal_0589"/>
<keyword evidence="5" id="KW-0347">Helicase</keyword>
<accession>B8GFB2</accession>
<dbReference type="InterPro" id="IPR014001">
    <property type="entry name" value="Helicase_ATP-bd"/>
</dbReference>
<dbReference type="EMBL" id="CP001338">
    <property type="protein sequence ID" value="ACL15960.1"/>
    <property type="molecule type" value="Genomic_DNA"/>
</dbReference>
<evidence type="ECO:0000256" key="2">
    <source>
        <dbReference type="ARBA" id="ARBA00022840"/>
    </source>
</evidence>
<dbReference type="InterPro" id="IPR027417">
    <property type="entry name" value="P-loop_NTPase"/>
</dbReference>
<dbReference type="GO" id="GO:0140097">
    <property type="term" value="F:catalytic activity, acting on DNA"/>
    <property type="evidence" value="ECO:0007669"/>
    <property type="project" value="UniProtKB-ARBA"/>
</dbReference>
<keyword evidence="6" id="KW-1185">Reference proteome</keyword>
<feature type="domain" description="Helicase C-terminal" evidence="4">
    <location>
        <begin position="232"/>
        <end position="378"/>
    </location>
</feature>
<dbReference type="AlphaFoldDB" id="B8GFB2"/>
<dbReference type="SUPFAM" id="SSF52540">
    <property type="entry name" value="P-loop containing nucleoside triphosphate hydrolases"/>
    <property type="match status" value="1"/>
</dbReference>
<keyword evidence="2" id="KW-0067">ATP-binding</keyword>
<name>B8GFB2_METPE</name>
<reference evidence="5 6" key="1">
    <citation type="journal article" date="2015" name="Genome Announc.">
        <title>Complete Genome Sequence of Methanosphaerula palustris E1-9CT, a Hydrogenotrophic Methanogen Isolated from a Minerotrophic Fen Peatland.</title>
        <authorList>
            <person name="Cadillo-Quiroz H."/>
            <person name="Browne P."/>
            <person name="Kyrpides N."/>
            <person name="Woyke T."/>
            <person name="Goodwin L."/>
            <person name="Detter C."/>
            <person name="Yavitt J.B."/>
            <person name="Zinder S.H."/>
        </authorList>
    </citation>
    <scope>NUCLEOTIDE SEQUENCE [LARGE SCALE GENOMIC DNA]</scope>
    <source>
        <strain evidence="6">ATCC BAA-1556 / DSM 19958 / E1-9c</strain>
    </source>
</reference>
<dbReference type="GO" id="GO:0005524">
    <property type="term" value="F:ATP binding"/>
    <property type="evidence" value="ECO:0007669"/>
    <property type="project" value="UniProtKB-KW"/>
</dbReference>
<evidence type="ECO:0000259" key="3">
    <source>
        <dbReference type="PROSITE" id="PS51192"/>
    </source>
</evidence>
<dbReference type="GO" id="GO:0003677">
    <property type="term" value="F:DNA binding"/>
    <property type="evidence" value="ECO:0007669"/>
    <property type="project" value="TreeGrafter"/>
</dbReference>
<dbReference type="Gene3D" id="3.40.50.300">
    <property type="entry name" value="P-loop containing nucleotide triphosphate hydrolases"/>
    <property type="match status" value="2"/>
</dbReference>
<dbReference type="InterPro" id="IPR052511">
    <property type="entry name" value="ATP-dep_Helicase"/>
</dbReference>
<dbReference type="HOGENOM" id="CLU_002025_2_0_2"/>
<dbReference type="GO" id="GO:0016887">
    <property type="term" value="F:ATP hydrolysis activity"/>
    <property type="evidence" value="ECO:0007669"/>
    <property type="project" value="TreeGrafter"/>
</dbReference>
<protein>
    <submittedName>
        <fullName evidence="5">DEAD/DEAH box helicase domain protein</fullName>
    </submittedName>
</protein>
<dbReference type="PROSITE" id="PS51194">
    <property type="entry name" value="HELICASE_CTER"/>
    <property type="match status" value="1"/>
</dbReference>
<dbReference type="OrthoDB" id="372104at2157"/>
<feature type="domain" description="Helicase ATP-binding" evidence="3">
    <location>
        <begin position="34"/>
        <end position="209"/>
    </location>
</feature>
<dbReference type="SMART" id="SM00490">
    <property type="entry name" value="HELICc"/>
    <property type="match status" value="1"/>
</dbReference>
<evidence type="ECO:0000256" key="1">
    <source>
        <dbReference type="ARBA" id="ARBA00022741"/>
    </source>
</evidence>
<dbReference type="Pfam" id="PF00271">
    <property type="entry name" value="Helicase_C"/>
    <property type="match status" value="1"/>
</dbReference>
<dbReference type="KEGG" id="mpl:Mpal_0589"/>
<sequence length="716" mass="77956">MPPSCFAALHPTLRQTLQHRLGWDDLRPLQEQAWQAASGGDDLLVLAPTAGGKTEAAMIPVIDRILREGLAGIACLYLSPLKALINDQEERITTLARPAGITVQMWHGDVPKGERRWEDPPQILMITPESLEVLLLDPVLSEDLAQLRAVVIDEVHAFVPDPRGVHLKVLLDRLDTITGGKVQRIGLSATVGNPESILGWLSGPGRQGQVVRSTGLPAEKRFSFIVREDPIERYQLLTGVVAGRRALVFVKSRSEAEKVRRSIGAEIPHAYVHHSALAPDLRRAAEEATTRPGPVCIICTSTLELGIDIGDLDLIVQVGPPTSVSSFLQRLGRSGRRGSPATMTFLLGPEDLLITLAVIEAAAVHQVEPLSPPEKPYAVVLQQMLLYLIKSGRTSRSSLSRHIFPLFPFLSANPETIDRLIDNLIELGIMATDGGLLMLGDAGETTFGGAGRKDLFSVLSSVSEYQVITPDGDRIGRLDGRSLHLMPGDAFPLGGRLWSVAGCDQQHHLVIVTRASAGQCSTPIFWIGSRSSLTPLVARGMLEIIAAGKTNVPIDGEEQALLAEICSTYPSGVRQSGLQVWEEPLATGFRVVVLSFQGSLFNQVLATLLEDRLSCRVRYTDTHLIVEQKGRPGAGRRVAEVLRDLQSVTAGQVAPFLPLPPREAWKFASLLPDDLYSEMVVEDFYHLQTFLSSLSQADVLELQVTSPSLQPWSPSF</sequence>
<dbReference type="RefSeq" id="WP_012617279.1">
    <property type="nucleotide sequence ID" value="NC_011832.1"/>
</dbReference>
<keyword evidence="5" id="KW-0378">Hydrolase</keyword>
<dbReference type="InterPro" id="IPR001650">
    <property type="entry name" value="Helicase_C-like"/>
</dbReference>
<dbReference type="InterPro" id="IPR011545">
    <property type="entry name" value="DEAD/DEAH_box_helicase_dom"/>
</dbReference>
<dbReference type="Pfam" id="PF00270">
    <property type="entry name" value="DEAD"/>
    <property type="match status" value="1"/>
</dbReference>
<dbReference type="eggNOG" id="arCOG00557">
    <property type="taxonomic scope" value="Archaea"/>
</dbReference>
<dbReference type="Proteomes" id="UP000002457">
    <property type="component" value="Chromosome"/>
</dbReference>
<dbReference type="SMART" id="SM00487">
    <property type="entry name" value="DEXDc"/>
    <property type="match status" value="1"/>
</dbReference>
<dbReference type="GO" id="GO:0004386">
    <property type="term" value="F:helicase activity"/>
    <property type="evidence" value="ECO:0007669"/>
    <property type="project" value="UniProtKB-KW"/>
</dbReference>
<proteinExistence type="predicted"/>
<dbReference type="GeneID" id="7270174"/>
<keyword evidence="1" id="KW-0547">Nucleotide-binding</keyword>
<evidence type="ECO:0000313" key="5">
    <source>
        <dbReference type="EMBL" id="ACL15960.1"/>
    </source>
</evidence>
<evidence type="ECO:0000313" key="6">
    <source>
        <dbReference type="Proteomes" id="UP000002457"/>
    </source>
</evidence>
<dbReference type="PANTHER" id="PTHR47962">
    <property type="entry name" value="ATP-DEPENDENT HELICASE LHR-RELATED-RELATED"/>
    <property type="match status" value="1"/>
</dbReference>
<organism evidence="5 6">
    <name type="scientific">Methanosphaerula palustris (strain ATCC BAA-1556 / DSM 19958 / E1-9c)</name>
    <dbReference type="NCBI Taxonomy" id="521011"/>
    <lineage>
        <taxon>Archaea</taxon>
        <taxon>Methanobacteriati</taxon>
        <taxon>Methanobacteriota</taxon>
        <taxon>Stenosarchaea group</taxon>
        <taxon>Methanomicrobia</taxon>
        <taxon>Methanomicrobiales</taxon>
        <taxon>Methanoregulaceae</taxon>
        <taxon>Methanosphaerula</taxon>
    </lineage>
</organism>
<dbReference type="PROSITE" id="PS51192">
    <property type="entry name" value="HELICASE_ATP_BIND_1"/>
    <property type="match status" value="1"/>
</dbReference>